<dbReference type="EMBL" id="LAZR01047606">
    <property type="protein sequence ID" value="KKK93835.1"/>
    <property type="molecule type" value="Genomic_DNA"/>
</dbReference>
<evidence type="ECO:0000313" key="1">
    <source>
        <dbReference type="EMBL" id="KKK93835.1"/>
    </source>
</evidence>
<protein>
    <submittedName>
        <fullName evidence="1">Uncharacterized protein</fullName>
    </submittedName>
</protein>
<comment type="caution">
    <text evidence="1">The sequence shown here is derived from an EMBL/GenBank/DDBJ whole genome shotgun (WGS) entry which is preliminary data.</text>
</comment>
<proteinExistence type="predicted"/>
<name>A0A0F9A6M0_9ZZZZ</name>
<organism evidence="1">
    <name type="scientific">marine sediment metagenome</name>
    <dbReference type="NCBI Taxonomy" id="412755"/>
    <lineage>
        <taxon>unclassified sequences</taxon>
        <taxon>metagenomes</taxon>
        <taxon>ecological metagenomes</taxon>
    </lineage>
</organism>
<gene>
    <name evidence="1" type="ORF">LCGC14_2688930</name>
</gene>
<reference evidence="1" key="1">
    <citation type="journal article" date="2015" name="Nature">
        <title>Complex archaea that bridge the gap between prokaryotes and eukaryotes.</title>
        <authorList>
            <person name="Spang A."/>
            <person name="Saw J.H."/>
            <person name="Jorgensen S.L."/>
            <person name="Zaremba-Niedzwiedzka K."/>
            <person name="Martijn J."/>
            <person name="Lind A.E."/>
            <person name="van Eijk R."/>
            <person name="Schleper C."/>
            <person name="Guy L."/>
            <person name="Ettema T.J."/>
        </authorList>
    </citation>
    <scope>NUCLEOTIDE SEQUENCE</scope>
</reference>
<dbReference type="AlphaFoldDB" id="A0A0F9A6M0"/>
<sequence length="75" mass="8808">MKRTMYLYKIKYEEKIEVASNAWIDLSQNILGFDNAMAVADFLLVNLKDKIIRICEITRIALVDDVYRNILPNKE</sequence>
<accession>A0A0F9A6M0</accession>